<gene>
    <name evidence="8" type="ORF">GGQ98_001549</name>
</gene>
<keyword evidence="8" id="KW-0675">Receptor</keyword>
<keyword evidence="9" id="KW-1185">Reference proteome</keyword>
<comment type="similarity">
    <text evidence="4">Belongs to the TonB-dependent receptor family.</text>
</comment>
<dbReference type="GO" id="GO:0009279">
    <property type="term" value="C:cell outer membrane"/>
    <property type="evidence" value="ECO:0007669"/>
    <property type="project" value="UniProtKB-SubCell"/>
</dbReference>
<evidence type="ECO:0000256" key="5">
    <source>
        <dbReference type="SAM" id="SignalP"/>
    </source>
</evidence>
<sequence>MNRISSLGALLLSSALVSPLVSTSAWAQDESQERSEAPVDISAPGVSVSDEVIVVQGRYIPETIRATSEVISVLSAAEIARTGDGDIAGALQRVTGLSLVGGRFVYVRGLGERYSLALLNGLPLPSPEPLRRVVPLDIFPTEIIASSVVQKSYSANYPGEFGGGVINLTTAAIPEESFLKIGGSLSGDSETTFETGYTYYGSQTDWTGFDNGTRDMPRGLKTALNSGQAFPTLSVAERQAFAASLVNAPTTLVQRNHDIPLNGALDISAGLSLDIGSDRLGVIAAFGWDNAWETRGGLNQRTAGLAADGEGGQTIYPNSDFRFMSTENRIVVHGLLGLGYSFGEHTLRWTNLYIRDTVKEARIEDGVDDLNVGSDRLNRSYTSWFERQLIDTQIVGEFKFGDVALDVRGTYANTQREAPYERTFSYRFDPSVGDFTNNLGGQGRDATIAFSDLSEDVWAGSANVSWKAPTARDLTLTAGYAYTDTTRTSTRYDFRYRPVTNLPLAVAQQRPDYLLSDYNIYTYGIVLNAISADDAVRYDAGLRVHAGYVQAETELMDFLRATVGVRYETADQFVQTFGANPYRQPNNNDYWLPAATLTWNFTDDMQLRFAASKTIARPQFRELSPIQYRDTESERLFIGNIYLTDSELLNLEARYEWYMGRNERFSVAGFYKKIDKPVEAISQIRTETLMTTYANAPEAVLYGGEIEVQKYFPLSDIFGEGFFSTRDLLIATNYTYTQSQINVGAGDTTIPPDTAGVVRPASDYFRDGTPMTGQSDHIANIQIGFEDSESLSQQTLMLTYSSKRILNRFTSDGQAIDFLENPGIRLDFVARQGFTLAGKALEFKFEARNLTKRGYSDYQEFNGARIDRNTYDVGRSFSLGLSATF</sequence>
<keyword evidence="2 4" id="KW-0472">Membrane</keyword>
<dbReference type="Proteomes" id="UP000566324">
    <property type="component" value="Unassembled WGS sequence"/>
</dbReference>
<dbReference type="InterPro" id="IPR012910">
    <property type="entry name" value="Plug_dom"/>
</dbReference>
<dbReference type="Gene3D" id="2.170.130.10">
    <property type="entry name" value="TonB-dependent receptor, plug domain"/>
    <property type="match status" value="1"/>
</dbReference>
<dbReference type="Pfam" id="PF07715">
    <property type="entry name" value="Plug"/>
    <property type="match status" value="1"/>
</dbReference>
<dbReference type="PANTHER" id="PTHR40980:SF5">
    <property type="entry name" value="TONB-DEPENDENT RECEPTOR"/>
    <property type="match status" value="1"/>
</dbReference>
<dbReference type="InterPro" id="IPR000531">
    <property type="entry name" value="Beta-barrel_TonB"/>
</dbReference>
<dbReference type="RefSeq" id="WP_184067509.1">
    <property type="nucleotide sequence ID" value="NZ_JACHNZ010000014.1"/>
</dbReference>
<dbReference type="InterPro" id="IPR037066">
    <property type="entry name" value="Plug_dom_sf"/>
</dbReference>
<dbReference type="InterPro" id="IPR036942">
    <property type="entry name" value="Beta-barrel_TonB_sf"/>
</dbReference>
<evidence type="ECO:0000259" key="6">
    <source>
        <dbReference type="Pfam" id="PF00593"/>
    </source>
</evidence>
<evidence type="ECO:0000256" key="3">
    <source>
        <dbReference type="ARBA" id="ARBA00023237"/>
    </source>
</evidence>
<accession>A0A7W7B0R7</accession>
<keyword evidence="3" id="KW-0998">Cell outer membrane</keyword>
<feature type="domain" description="TonB-dependent receptor plug" evidence="7">
    <location>
        <begin position="64"/>
        <end position="165"/>
    </location>
</feature>
<feature type="domain" description="TonB-dependent receptor-like beta-barrel" evidence="6">
    <location>
        <begin position="518"/>
        <end position="850"/>
    </location>
</feature>
<dbReference type="PANTHER" id="PTHR40980">
    <property type="entry name" value="PLUG DOMAIN-CONTAINING PROTEIN"/>
    <property type="match status" value="1"/>
</dbReference>
<reference evidence="8 9" key="1">
    <citation type="submission" date="2020-08" db="EMBL/GenBank/DDBJ databases">
        <title>Genomic Encyclopedia of Type Strains, Phase IV (KMG-IV): sequencing the most valuable type-strain genomes for metagenomic binning, comparative biology and taxonomic classification.</title>
        <authorList>
            <person name="Goeker M."/>
        </authorList>
    </citation>
    <scope>NUCLEOTIDE SEQUENCE [LARGE SCALE GENOMIC DNA]</scope>
    <source>
        <strain evidence="8 9">DSM 17328</strain>
    </source>
</reference>
<keyword evidence="4" id="KW-0798">TonB box</keyword>
<evidence type="ECO:0000256" key="2">
    <source>
        <dbReference type="ARBA" id="ARBA00023136"/>
    </source>
</evidence>
<comment type="subcellular location">
    <subcellularLocation>
        <location evidence="1 4">Cell outer membrane</location>
    </subcellularLocation>
</comment>
<dbReference type="AlphaFoldDB" id="A0A7W7B0R7"/>
<evidence type="ECO:0000259" key="7">
    <source>
        <dbReference type="Pfam" id="PF07715"/>
    </source>
</evidence>
<name>A0A7W7B0R7_9SPHN</name>
<dbReference type="SUPFAM" id="SSF56935">
    <property type="entry name" value="Porins"/>
    <property type="match status" value="1"/>
</dbReference>
<dbReference type="Pfam" id="PF00593">
    <property type="entry name" value="TonB_dep_Rec_b-barrel"/>
    <property type="match status" value="1"/>
</dbReference>
<feature type="chain" id="PRO_5031194203" evidence="5">
    <location>
        <begin position="28"/>
        <end position="885"/>
    </location>
</feature>
<comment type="caution">
    <text evidence="8">The sequence shown here is derived from an EMBL/GenBank/DDBJ whole genome shotgun (WGS) entry which is preliminary data.</text>
</comment>
<evidence type="ECO:0000256" key="1">
    <source>
        <dbReference type="ARBA" id="ARBA00004442"/>
    </source>
</evidence>
<evidence type="ECO:0000313" key="9">
    <source>
        <dbReference type="Proteomes" id="UP000566324"/>
    </source>
</evidence>
<evidence type="ECO:0000256" key="4">
    <source>
        <dbReference type="RuleBase" id="RU003357"/>
    </source>
</evidence>
<feature type="signal peptide" evidence="5">
    <location>
        <begin position="1"/>
        <end position="27"/>
    </location>
</feature>
<dbReference type="Gene3D" id="2.40.170.20">
    <property type="entry name" value="TonB-dependent receptor, beta-barrel domain"/>
    <property type="match status" value="1"/>
</dbReference>
<protein>
    <submittedName>
        <fullName evidence="8">Outer membrane receptor protein involved in Fe transport</fullName>
    </submittedName>
</protein>
<keyword evidence="5" id="KW-0732">Signal</keyword>
<proteinExistence type="inferred from homology"/>
<organism evidence="8 9">
    <name type="scientific">Sphingosinicella soli</name>
    <dbReference type="NCBI Taxonomy" id="333708"/>
    <lineage>
        <taxon>Bacteria</taxon>
        <taxon>Pseudomonadati</taxon>
        <taxon>Pseudomonadota</taxon>
        <taxon>Alphaproteobacteria</taxon>
        <taxon>Sphingomonadales</taxon>
        <taxon>Sphingosinicellaceae</taxon>
        <taxon>Sphingosinicella</taxon>
    </lineage>
</organism>
<evidence type="ECO:0000313" key="8">
    <source>
        <dbReference type="EMBL" id="MBB4631933.1"/>
    </source>
</evidence>
<dbReference type="EMBL" id="JACHNZ010000014">
    <property type="protein sequence ID" value="MBB4631933.1"/>
    <property type="molecule type" value="Genomic_DNA"/>
</dbReference>